<comment type="caution">
    <text evidence="1">The sequence shown here is derived from an EMBL/GenBank/DDBJ whole genome shotgun (WGS) entry which is preliminary data.</text>
</comment>
<evidence type="ECO:0000313" key="2">
    <source>
        <dbReference type="Proteomes" id="UP001165960"/>
    </source>
</evidence>
<reference evidence="1" key="1">
    <citation type="submission" date="2022-04" db="EMBL/GenBank/DDBJ databases">
        <title>Genome of the entomopathogenic fungus Entomophthora muscae.</title>
        <authorList>
            <person name="Elya C."/>
            <person name="Lovett B.R."/>
            <person name="Lee E."/>
            <person name="Macias A.M."/>
            <person name="Hajek A.E."/>
            <person name="De Bivort B.L."/>
            <person name="Kasson M.T."/>
            <person name="De Fine Licht H.H."/>
            <person name="Stajich J.E."/>
        </authorList>
    </citation>
    <scope>NUCLEOTIDE SEQUENCE</scope>
    <source>
        <strain evidence="1">Berkeley</strain>
    </source>
</reference>
<keyword evidence="2" id="KW-1185">Reference proteome</keyword>
<accession>A0ACC2TX78</accession>
<dbReference type="EMBL" id="QTSX02001810">
    <property type="protein sequence ID" value="KAJ9079264.1"/>
    <property type="molecule type" value="Genomic_DNA"/>
</dbReference>
<proteinExistence type="predicted"/>
<evidence type="ECO:0000313" key="1">
    <source>
        <dbReference type="EMBL" id="KAJ9079264.1"/>
    </source>
</evidence>
<organism evidence="1 2">
    <name type="scientific">Entomophthora muscae</name>
    <dbReference type="NCBI Taxonomy" id="34485"/>
    <lineage>
        <taxon>Eukaryota</taxon>
        <taxon>Fungi</taxon>
        <taxon>Fungi incertae sedis</taxon>
        <taxon>Zoopagomycota</taxon>
        <taxon>Entomophthoromycotina</taxon>
        <taxon>Entomophthoromycetes</taxon>
        <taxon>Entomophthorales</taxon>
        <taxon>Entomophthoraceae</taxon>
        <taxon>Entomophthora</taxon>
    </lineage>
</organism>
<sequence length="86" mass="9000">MDMSIEDLDGVLLGINKAQLALDRKKASPGYNLVDHVIQDALVLAGIYSLQPCLKSCSSVCTSPSSLLPACNVSGPNKSILPLSCP</sequence>
<gene>
    <name evidence="1" type="ORF">DSO57_1037220</name>
</gene>
<dbReference type="Proteomes" id="UP001165960">
    <property type="component" value="Unassembled WGS sequence"/>
</dbReference>
<protein>
    <submittedName>
        <fullName evidence="1">Uncharacterized protein</fullName>
    </submittedName>
</protein>
<name>A0ACC2TX78_9FUNG</name>